<evidence type="ECO:0000256" key="6">
    <source>
        <dbReference type="ARBA" id="ARBA00023136"/>
    </source>
</evidence>
<comment type="caution">
    <text evidence="8">The sequence shown here is derived from an EMBL/GenBank/DDBJ whole genome shotgun (WGS) entry which is preliminary data.</text>
</comment>
<evidence type="ECO:0000256" key="4">
    <source>
        <dbReference type="ARBA" id="ARBA00022692"/>
    </source>
</evidence>
<evidence type="ECO:0000256" key="2">
    <source>
        <dbReference type="ARBA" id="ARBA00009784"/>
    </source>
</evidence>
<evidence type="ECO:0000256" key="5">
    <source>
        <dbReference type="ARBA" id="ARBA00022989"/>
    </source>
</evidence>
<sequence length="208" mass="21859">MDWGSLYRDLITLFVVIDPIGTIPIFIAVTAGMTAESRPKVALVGVLIAAVVLYFFLALGQLVFEALGLALGSFQIAGGIILFLFALQMVFGDSKPEEELAKAKTISQSAVFPLAMPSIASPGAIMTVIILTENQGNSILEQTVTAGLLLGVLIFTFVLLLLANPILKIIGTSGASVISRVMGMILSTVAVDAILNGFAVLNVIDLNH</sequence>
<dbReference type="Proteomes" id="UP001596492">
    <property type="component" value="Unassembled WGS sequence"/>
</dbReference>
<feature type="transmembrane region" description="Helical" evidence="7">
    <location>
        <begin position="111"/>
        <end position="132"/>
    </location>
</feature>
<comment type="subcellular location">
    <subcellularLocation>
        <location evidence="1 7">Cell membrane</location>
        <topology evidence="1 7">Multi-pass membrane protein</topology>
    </subcellularLocation>
</comment>
<dbReference type="Pfam" id="PF01914">
    <property type="entry name" value="MarC"/>
    <property type="match status" value="1"/>
</dbReference>
<dbReference type="RefSeq" id="WP_382167971.1">
    <property type="nucleotide sequence ID" value="NZ_JBHTBR010000005.1"/>
</dbReference>
<feature type="transmembrane region" description="Helical" evidence="7">
    <location>
        <begin position="184"/>
        <end position="204"/>
    </location>
</feature>
<accession>A0ABW2INN8</accession>
<evidence type="ECO:0000313" key="8">
    <source>
        <dbReference type="EMBL" id="MFC7292496.1"/>
    </source>
</evidence>
<feature type="transmembrane region" description="Helical" evidence="7">
    <location>
        <begin position="70"/>
        <end position="91"/>
    </location>
</feature>
<keyword evidence="3" id="KW-1003">Cell membrane</keyword>
<feature type="transmembrane region" description="Helical" evidence="7">
    <location>
        <begin position="41"/>
        <end position="64"/>
    </location>
</feature>
<gene>
    <name evidence="8" type="ORF">ACFQS8_12770</name>
</gene>
<evidence type="ECO:0000256" key="3">
    <source>
        <dbReference type="ARBA" id="ARBA00022475"/>
    </source>
</evidence>
<keyword evidence="9" id="KW-1185">Reference proteome</keyword>
<dbReference type="PANTHER" id="PTHR33508">
    <property type="entry name" value="UPF0056 MEMBRANE PROTEIN YHCE"/>
    <property type="match status" value="1"/>
</dbReference>
<dbReference type="InterPro" id="IPR002771">
    <property type="entry name" value="Multi_antbiot-R_MarC"/>
</dbReference>
<keyword evidence="4 7" id="KW-0812">Transmembrane</keyword>
<name>A0ABW2INN8_9PROT</name>
<dbReference type="EMBL" id="JBHTBR010000005">
    <property type="protein sequence ID" value="MFC7292496.1"/>
    <property type="molecule type" value="Genomic_DNA"/>
</dbReference>
<feature type="transmembrane region" description="Helical" evidence="7">
    <location>
        <begin position="6"/>
        <end position="29"/>
    </location>
</feature>
<reference evidence="9" key="1">
    <citation type="journal article" date="2019" name="Int. J. Syst. Evol. Microbiol.">
        <title>The Global Catalogue of Microorganisms (GCM) 10K type strain sequencing project: providing services to taxonomists for standard genome sequencing and annotation.</title>
        <authorList>
            <consortium name="The Broad Institute Genomics Platform"/>
            <consortium name="The Broad Institute Genome Sequencing Center for Infectious Disease"/>
            <person name="Wu L."/>
            <person name="Ma J."/>
        </authorList>
    </citation>
    <scope>NUCLEOTIDE SEQUENCE [LARGE SCALE GENOMIC DNA]</scope>
    <source>
        <strain evidence="9">CCUG 51308</strain>
    </source>
</reference>
<dbReference type="NCBIfam" id="TIGR00427">
    <property type="entry name" value="NAAT family transporter"/>
    <property type="match status" value="1"/>
</dbReference>
<dbReference type="PANTHER" id="PTHR33508:SF1">
    <property type="entry name" value="UPF0056 MEMBRANE PROTEIN YHCE"/>
    <property type="match status" value="1"/>
</dbReference>
<keyword evidence="5 7" id="KW-1133">Transmembrane helix</keyword>
<protein>
    <recommendedName>
        <fullName evidence="7">UPF0056 membrane protein</fullName>
    </recommendedName>
</protein>
<feature type="transmembrane region" description="Helical" evidence="7">
    <location>
        <begin position="144"/>
        <end position="163"/>
    </location>
</feature>
<evidence type="ECO:0000313" key="9">
    <source>
        <dbReference type="Proteomes" id="UP001596492"/>
    </source>
</evidence>
<organism evidence="8 9">
    <name type="scientific">Hirschia litorea</name>
    <dbReference type="NCBI Taxonomy" id="1199156"/>
    <lineage>
        <taxon>Bacteria</taxon>
        <taxon>Pseudomonadati</taxon>
        <taxon>Pseudomonadota</taxon>
        <taxon>Alphaproteobacteria</taxon>
        <taxon>Hyphomonadales</taxon>
        <taxon>Hyphomonadaceae</taxon>
        <taxon>Hirschia</taxon>
    </lineage>
</organism>
<evidence type="ECO:0000256" key="7">
    <source>
        <dbReference type="RuleBase" id="RU362048"/>
    </source>
</evidence>
<keyword evidence="6 7" id="KW-0472">Membrane</keyword>
<comment type="similarity">
    <text evidence="2 7">Belongs to the UPF0056 (MarC) family.</text>
</comment>
<proteinExistence type="inferred from homology"/>
<evidence type="ECO:0000256" key="1">
    <source>
        <dbReference type="ARBA" id="ARBA00004651"/>
    </source>
</evidence>